<keyword evidence="4" id="KW-0949">S-adenosyl-L-methionine</keyword>
<evidence type="ECO:0000256" key="3">
    <source>
        <dbReference type="ARBA" id="ARBA00022485"/>
    </source>
</evidence>
<dbReference type="PROSITE" id="PS51918">
    <property type="entry name" value="RADICAL_SAM"/>
    <property type="match status" value="1"/>
</dbReference>
<dbReference type="Gene3D" id="3.20.20.70">
    <property type="entry name" value="Aldolase class I"/>
    <property type="match status" value="1"/>
</dbReference>
<dbReference type="InterPro" id="IPR040074">
    <property type="entry name" value="BssD/PflA/YjjW"/>
</dbReference>
<keyword evidence="13" id="KW-1185">Reference proteome</keyword>
<name>A0A0C1U175_9CLOT</name>
<dbReference type="Gene3D" id="3.30.70.20">
    <property type="match status" value="1"/>
</dbReference>
<dbReference type="PROSITE" id="PS00198">
    <property type="entry name" value="4FE4S_FER_1"/>
    <property type="match status" value="2"/>
</dbReference>
<dbReference type="SUPFAM" id="SSF102114">
    <property type="entry name" value="Radical SAM enzymes"/>
    <property type="match status" value="1"/>
</dbReference>
<dbReference type="PANTHER" id="PTHR30352:SF13">
    <property type="entry name" value="GLYCYL-RADICAL ENZYME ACTIVATING ENZYME YJJW-RELATED"/>
    <property type="match status" value="1"/>
</dbReference>
<dbReference type="InterPro" id="IPR023912">
    <property type="entry name" value="YjjW_bact"/>
</dbReference>
<evidence type="ECO:0000256" key="2">
    <source>
        <dbReference type="ARBA" id="ARBA00009777"/>
    </source>
</evidence>
<evidence type="ECO:0000256" key="8">
    <source>
        <dbReference type="ARBA" id="ARBA00023014"/>
    </source>
</evidence>
<protein>
    <submittedName>
        <fullName evidence="12">4Fe-4S binding domain protein</fullName>
    </submittedName>
</protein>
<keyword evidence="6" id="KW-0560">Oxidoreductase</keyword>
<sequence length="279" mass="31421">MSKTAIVNKIIPFSTVDGEGNRTAIFLQGCNYNCLYCHNPETINRCINCGKCVSYCEHGALSIIDGKVNYNRDKCVNCDSCIAVCEHNSSPKVSVMTVKDILKVLNKTKYFISGITVSGGECTLQSDFLIELFREVKKLGLTTFLDTNASLPIYNNLELLEVTDKTMIDLKAFDSNENKYLTGMKNETVIENINKLAKMDKIYEIRTVVVPEVLNNERTVEMGSKLIAELNPNIIYKLIKYRALGVREDLIKSYTPSNDYMEKLRNIAIKNNVKNVVVV</sequence>
<dbReference type="Proteomes" id="UP000031366">
    <property type="component" value="Unassembled WGS sequence"/>
</dbReference>
<dbReference type="Pfam" id="PF00037">
    <property type="entry name" value="Fer4"/>
    <property type="match status" value="1"/>
</dbReference>
<feature type="domain" description="4Fe-4S ferredoxin-type" evidence="10">
    <location>
        <begin position="39"/>
        <end position="66"/>
    </location>
</feature>
<dbReference type="RefSeq" id="WP_039636556.1">
    <property type="nucleotide sequence ID" value="NZ_AYSO01000020.1"/>
</dbReference>
<dbReference type="OrthoDB" id="9782387at2"/>
<keyword evidence="8" id="KW-0411">Iron-sulfur</keyword>
<evidence type="ECO:0000256" key="6">
    <source>
        <dbReference type="ARBA" id="ARBA00023002"/>
    </source>
</evidence>
<gene>
    <name evidence="12" type="ORF">U732_607</name>
</gene>
<dbReference type="PROSITE" id="PS01087">
    <property type="entry name" value="RADICAL_ACTIVATING"/>
    <property type="match status" value="1"/>
</dbReference>
<dbReference type="PROSITE" id="PS51379">
    <property type="entry name" value="4FE4S_FER_2"/>
    <property type="match status" value="2"/>
</dbReference>
<dbReference type="Pfam" id="PF04055">
    <property type="entry name" value="Radical_SAM"/>
    <property type="match status" value="1"/>
</dbReference>
<dbReference type="AlphaFoldDB" id="A0A0C1U175"/>
<keyword evidence="5" id="KW-0479">Metal-binding</keyword>
<proteinExistence type="inferred from homology"/>
<dbReference type="InterPro" id="IPR058240">
    <property type="entry name" value="rSAM_sf"/>
</dbReference>
<comment type="caution">
    <text evidence="12">The sequence shown here is derived from an EMBL/GenBank/DDBJ whole genome shotgun (WGS) entry which is preliminary data.</text>
</comment>
<evidence type="ECO:0000256" key="5">
    <source>
        <dbReference type="ARBA" id="ARBA00022723"/>
    </source>
</evidence>
<dbReference type="PIRSF" id="PIRSF000371">
    <property type="entry name" value="PFL_act_enz"/>
    <property type="match status" value="1"/>
</dbReference>
<accession>A0A0C1U175</accession>
<dbReference type="GO" id="GO:0051539">
    <property type="term" value="F:4 iron, 4 sulfur cluster binding"/>
    <property type="evidence" value="ECO:0007669"/>
    <property type="project" value="UniProtKB-KW"/>
</dbReference>
<evidence type="ECO:0000259" key="10">
    <source>
        <dbReference type="PROSITE" id="PS51379"/>
    </source>
</evidence>
<keyword evidence="3" id="KW-0004">4Fe-4S</keyword>
<comment type="catalytic activity">
    <reaction evidence="9">
        <text>glycyl-[protein] + reduced [flavodoxin] + S-adenosyl-L-methionine = glycin-2-yl radical-[protein] + semiquinone [flavodoxin] + 5'-deoxyadenosine + L-methionine + H(+)</text>
        <dbReference type="Rhea" id="RHEA:61976"/>
        <dbReference type="Rhea" id="RHEA-COMP:10622"/>
        <dbReference type="Rhea" id="RHEA-COMP:14480"/>
        <dbReference type="Rhea" id="RHEA-COMP:15993"/>
        <dbReference type="Rhea" id="RHEA-COMP:15994"/>
        <dbReference type="ChEBI" id="CHEBI:15378"/>
        <dbReference type="ChEBI" id="CHEBI:17319"/>
        <dbReference type="ChEBI" id="CHEBI:29947"/>
        <dbReference type="ChEBI" id="CHEBI:32722"/>
        <dbReference type="ChEBI" id="CHEBI:57618"/>
        <dbReference type="ChEBI" id="CHEBI:57844"/>
        <dbReference type="ChEBI" id="CHEBI:59789"/>
        <dbReference type="ChEBI" id="CHEBI:140311"/>
    </reaction>
</comment>
<dbReference type="CDD" id="cd01335">
    <property type="entry name" value="Radical_SAM"/>
    <property type="match status" value="1"/>
</dbReference>
<dbReference type="SFLD" id="SFLDG01066">
    <property type="entry name" value="organic_radical-activating_enz"/>
    <property type="match status" value="1"/>
</dbReference>
<evidence type="ECO:0000256" key="7">
    <source>
        <dbReference type="ARBA" id="ARBA00023004"/>
    </source>
</evidence>
<dbReference type="InterPro" id="IPR012839">
    <property type="entry name" value="Organic_radical_activase"/>
</dbReference>
<dbReference type="SFLD" id="SFLDF00392">
    <property type="entry name" value="YjjI_activase"/>
    <property type="match status" value="1"/>
</dbReference>
<dbReference type="GO" id="GO:0016491">
    <property type="term" value="F:oxidoreductase activity"/>
    <property type="evidence" value="ECO:0007669"/>
    <property type="project" value="UniProtKB-KW"/>
</dbReference>
<dbReference type="InterPro" id="IPR017896">
    <property type="entry name" value="4Fe4S_Fe-S-bd"/>
</dbReference>
<reference evidence="12 13" key="1">
    <citation type="journal article" date="2015" name="Infect. Genet. Evol.">
        <title>Genomic sequences of six botulinum neurotoxin-producing strains representing three clostridial species illustrate the mobility and diversity of botulinum neurotoxin genes.</title>
        <authorList>
            <person name="Smith T.J."/>
            <person name="Hill K.K."/>
            <person name="Xie G."/>
            <person name="Foley B.T."/>
            <person name="Williamson C.H."/>
            <person name="Foster J.T."/>
            <person name="Johnson S.L."/>
            <person name="Chertkov O."/>
            <person name="Teshima H."/>
            <person name="Gibbons H.S."/>
            <person name="Johnsky L.A."/>
            <person name="Karavis M.A."/>
            <person name="Smith L.A."/>
        </authorList>
    </citation>
    <scope>NUCLEOTIDE SEQUENCE [LARGE SCALE GENOMIC DNA]</scope>
    <source>
        <strain evidence="12 13">CDC 2741</strain>
    </source>
</reference>
<dbReference type="InterPro" id="IPR001989">
    <property type="entry name" value="Radical_activat_CS"/>
</dbReference>
<keyword evidence="7" id="KW-0408">Iron</keyword>
<dbReference type="InterPro" id="IPR017900">
    <property type="entry name" value="4Fe4S_Fe_S_CS"/>
</dbReference>
<comment type="cofactor">
    <cofactor evidence="1">
        <name>[4Fe-4S] cluster</name>
        <dbReference type="ChEBI" id="CHEBI:49883"/>
    </cofactor>
</comment>
<evidence type="ECO:0000259" key="11">
    <source>
        <dbReference type="PROSITE" id="PS51918"/>
    </source>
</evidence>
<dbReference type="SFLD" id="SFLDS00029">
    <property type="entry name" value="Radical_SAM"/>
    <property type="match status" value="1"/>
</dbReference>
<comment type="similarity">
    <text evidence="2">Belongs to the organic radical-activating enzymes family.</text>
</comment>
<evidence type="ECO:0000256" key="9">
    <source>
        <dbReference type="ARBA" id="ARBA00047365"/>
    </source>
</evidence>
<evidence type="ECO:0000256" key="4">
    <source>
        <dbReference type="ARBA" id="ARBA00022691"/>
    </source>
</evidence>
<dbReference type="SUPFAM" id="SSF54862">
    <property type="entry name" value="4Fe-4S ferredoxins"/>
    <property type="match status" value="1"/>
</dbReference>
<dbReference type="GO" id="GO:0046872">
    <property type="term" value="F:metal ion binding"/>
    <property type="evidence" value="ECO:0007669"/>
    <property type="project" value="UniProtKB-KW"/>
</dbReference>
<dbReference type="InterPro" id="IPR034457">
    <property type="entry name" value="Organic_radical-activating"/>
</dbReference>
<evidence type="ECO:0000256" key="1">
    <source>
        <dbReference type="ARBA" id="ARBA00001966"/>
    </source>
</evidence>
<feature type="domain" description="4Fe-4S ferredoxin-type" evidence="10">
    <location>
        <begin position="67"/>
        <end position="95"/>
    </location>
</feature>
<dbReference type="NCBIfam" id="TIGR04041">
    <property type="entry name" value="activase_YjjW"/>
    <property type="match status" value="1"/>
</dbReference>
<dbReference type="EMBL" id="AYSO01000020">
    <property type="protein sequence ID" value="KIE45258.1"/>
    <property type="molecule type" value="Genomic_DNA"/>
</dbReference>
<dbReference type="InterPro" id="IPR013785">
    <property type="entry name" value="Aldolase_TIM"/>
</dbReference>
<dbReference type="SFLD" id="SFLDG01118">
    <property type="entry name" value="activating_enzymes__group_2"/>
    <property type="match status" value="1"/>
</dbReference>
<feature type="domain" description="Radical SAM core" evidence="11">
    <location>
        <begin position="16"/>
        <end position="274"/>
    </location>
</feature>
<dbReference type="PANTHER" id="PTHR30352">
    <property type="entry name" value="PYRUVATE FORMATE-LYASE-ACTIVATING ENZYME"/>
    <property type="match status" value="1"/>
</dbReference>
<evidence type="ECO:0000313" key="13">
    <source>
        <dbReference type="Proteomes" id="UP000031366"/>
    </source>
</evidence>
<evidence type="ECO:0000313" key="12">
    <source>
        <dbReference type="EMBL" id="KIE45258.1"/>
    </source>
</evidence>
<dbReference type="STRING" id="29341.RSJ17_05835"/>
<organism evidence="12 13">
    <name type="scientific">Clostridium argentinense CDC 2741</name>
    <dbReference type="NCBI Taxonomy" id="1418104"/>
    <lineage>
        <taxon>Bacteria</taxon>
        <taxon>Bacillati</taxon>
        <taxon>Bacillota</taxon>
        <taxon>Clostridia</taxon>
        <taxon>Eubacteriales</taxon>
        <taxon>Clostridiaceae</taxon>
        <taxon>Clostridium</taxon>
    </lineage>
</organism>
<dbReference type="InterPro" id="IPR007197">
    <property type="entry name" value="rSAM"/>
</dbReference>